<organism evidence="2 3">
    <name type="scientific">Batillaria attramentaria</name>
    <dbReference type="NCBI Taxonomy" id="370345"/>
    <lineage>
        <taxon>Eukaryota</taxon>
        <taxon>Metazoa</taxon>
        <taxon>Spiralia</taxon>
        <taxon>Lophotrochozoa</taxon>
        <taxon>Mollusca</taxon>
        <taxon>Gastropoda</taxon>
        <taxon>Caenogastropoda</taxon>
        <taxon>Sorbeoconcha</taxon>
        <taxon>Cerithioidea</taxon>
        <taxon>Batillariidae</taxon>
        <taxon>Batillaria</taxon>
    </lineage>
</organism>
<reference evidence="2 3" key="1">
    <citation type="journal article" date="2023" name="Sci. Data">
        <title>Genome assembly of the Korean intertidal mud-creeper Batillaria attramentaria.</title>
        <authorList>
            <person name="Patra A.K."/>
            <person name="Ho P.T."/>
            <person name="Jun S."/>
            <person name="Lee S.J."/>
            <person name="Kim Y."/>
            <person name="Won Y.J."/>
        </authorList>
    </citation>
    <scope>NUCLEOTIDE SEQUENCE [LARGE SCALE GENOMIC DNA]</scope>
    <source>
        <strain evidence="2">Wonlab-2016</strain>
    </source>
</reference>
<dbReference type="Proteomes" id="UP001519460">
    <property type="component" value="Unassembled WGS sequence"/>
</dbReference>
<keyword evidence="3" id="KW-1185">Reference proteome</keyword>
<proteinExistence type="predicted"/>
<gene>
    <name evidence="2" type="ORF">BaRGS_00021009</name>
</gene>
<sequence>MRVFIALPQRVSPNTSSCSKFLNHSINAAACLSRCVTAHRQTENLVSSSATQKHCRVLITLRHRASSNRKPNSPRLTSPPGRGWDRQSNYPRPDVRTAAVVLESRDE</sequence>
<dbReference type="EMBL" id="JACVVK020000160">
    <property type="protein sequence ID" value="KAK7487742.1"/>
    <property type="molecule type" value="Genomic_DNA"/>
</dbReference>
<accession>A0ABD0KKV4</accession>
<evidence type="ECO:0000313" key="2">
    <source>
        <dbReference type="EMBL" id="KAK7487742.1"/>
    </source>
</evidence>
<feature type="non-terminal residue" evidence="2">
    <location>
        <position position="107"/>
    </location>
</feature>
<name>A0ABD0KKV4_9CAEN</name>
<dbReference type="AlphaFoldDB" id="A0ABD0KKV4"/>
<protein>
    <submittedName>
        <fullName evidence="2">Uncharacterized protein</fullName>
    </submittedName>
</protein>
<evidence type="ECO:0000313" key="3">
    <source>
        <dbReference type="Proteomes" id="UP001519460"/>
    </source>
</evidence>
<feature type="region of interest" description="Disordered" evidence="1">
    <location>
        <begin position="63"/>
        <end position="107"/>
    </location>
</feature>
<comment type="caution">
    <text evidence="2">The sequence shown here is derived from an EMBL/GenBank/DDBJ whole genome shotgun (WGS) entry which is preliminary data.</text>
</comment>
<evidence type="ECO:0000256" key="1">
    <source>
        <dbReference type="SAM" id="MobiDB-lite"/>
    </source>
</evidence>